<dbReference type="AlphaFoldDB" id="A0A1S3K5V2"/>
<dbReference type="Proteomes" id="UP000085678">
    <property type="component" value="Unplaced"/>
</dbReference>
<proteinExistence type="inferred from homology"/>
<evidence type="ECO:0000256" key="7">
    <source>
        <dbReference type="ARBA" id="ARBA00022692"/>
    </source>
</evidence>
<keyword evidence="10" id="KW-1133">Transmembrane helix</keyword>
<dbReference type="PANTHER" id="PTHR23033">
    <property type="entry name" value="BETA1,3-GALACTOSYLTRANSFERASE"/>
    <property type="match status" value="1"/>
</dbReference>
<dbReference type="OrthoDB" id="414175at2759"/>
<dbReference type="EC" id="2.4.1.122" evidence="4"/>
<dbReference type="RefSeq" id="XP_013417887.1">
    <property type="nucleotide sequence ID" value="XM_013562433.2"/>
</dbReference>
<keyword evidence="9" id="KW-0735">Signal-anchor</keyword>
<keyword evidence="11" id="KW-0472">Membrane</keyword>
<evidence type="ECO:0000256" key="3">
    <source>
        <dbReference type="ARBA" id="ARBA00006462"/>
    </source>
</evidence>
<gene>
    <name evidence="14" type="primary">LOC106178989</name>
</gene>
<evidence type="ECO:0000256" key="6">
    <source>
        <dbReference type="ARBA" id="ARBA00022679"/>
    </source>
</evidence>
<evidence type="ECO:0000256" key="2">
    <source>
        <dbReference type="ARBA" id="ARBA00004922"/>
    </source>
</evidence>
<name>A0A1S3K5V2_LINAN</name>
<dbReference type="OMA" id="WYWNYLF"/>
<keyword evidence="13" id="KW-1185">Reference proteome</keyword>
<evidence type="ECO:0000313" key="14">
    <source>
        <dbReference type="RefSeq" id="XP_013417887.1"/>
    </source>
</evidence>
<comment type="subcellular location">
    <subcellularLocation>
        <location evidence="1">Membrane</location>
        <topology evidence="1">Single-pass type II membrane protein</topology>
    </subcellularLocation>
</comment>
<reference evidence="14" key="1">
    <citation type="submission" date="2025-08" db="UniProtKB">
        <authorList>
            <consortium name="RefSeq"/>
        </authorList>
    </citation>
    <scope>IDENTIFICATION</scope>
    <source>
        <tissue evidence="14">Gonads</tissue>
    </source>
</reference>
<evidence type="ECO:0000256" key="9">
    <source>
        <dbReference type="ARBA" id="ARBA00022968"/>
    </source>
</evidence>
<keyword evidence="6" id="KW-0808">Transferase</keyword>
<dbReference type="STRING" id="7574.A0A1S3K5V2"/>
<feature type="domain" description="Fringe-like glycosyltransferase" evidence="12">
    <location>
        <begin position="267"/>
        <end position="330"/>
    </location>
</feature>
<dbReference type="InterPro" id="IPR026050">
    <property type="entry name" value="C1GALT1/C1GALT1_chp1"/>
</dbReference>
<keyword evidence="7" id="KW-0812">Transmembrane</keyword>
<evidence type="ECO:0000313" key="13">
    <source>
        <dbReference type="Proteomes" id="UP000085678"/>
    </source>
</evidence>
<comment type="similarity">
    <text evidence="3">Belongs to the glycosyltransferase 31 family. Beta3-Gal-T subfamily.</text>
</comment>
<keyword evidence="5" id="KW-0328">Glycosyltransferase</keyword>
<dbReference type="KEGG" id="lak:106178989"/>
<organism evidence="13 14">
    <name type="scientific">Lingula anatina</name>
    <name type="common">Brachiopod</name>
    <name type="synonym">Lingula unguis</name>
    <dbReference type="NCBI Taxonomy" id="7574"/>
    <lineage>
        <taxon>Eukaryota</taxon>
        <taxon>Metazoa</taxon>
        <taxon>Spiralia</taxon>
        <taxon>Lophotrochozoa</taxon>
        <taxon>Brachiopoda</taxon>
        <taxon>Linguliformea</taxon>
        <taxon>Lingulata</taxon>
        <taxon>Lingulida</taxon>
        <taxon>Linguloidea</taxon>
        <taxon>Lingulidae</taxon>
        <taxon>Lingula</taxon>
    </lineage>
</organism>
<sequence>MRLSQMFMFALGFYVGLMVFTFFSAVPHNLNPSKRNRNYEEYVLNRNSEDRLFKRMSDDSHYVAPLADRVDFNDEQHHDDDDTVARELYQKVRVLCWVKTSTGDMDTKIRVARDTWGKRCNVFLILNVADVNGTMSVSVIDVIKPGRNRIPETKGIHGDRVFKRRLAGTLDNDSSVRMNQMEYKLKLLNPAVAVKGDSGNTIMDRKQNGYSNVQKKNRNTGQVERRHRYDGQKGKPEGVAVSVSEKGGQLVPKLYHAYAFIYKNYFKDADWFINTDDDTYVIVENLRHFLSSKNSSHPVYFGYHSKAFLEQGYFSGEGGYVFSKETLRRLVIIGGKQQQSCHQNGGEMEFEMCLSQLGVYSGDSRDELGRTRFHYFPPHMHFSGIYPAWYRKLSREKQRKGIDSISDHAVSFNTMSPNNMWAMEYYLYHLRPYGIVALFKRE</sequence>
<dbReference type="GeneID" id="106178989"/>
<dbReference type="GO" id="GO:0016020">
    <property type="term" value="C:membrane"/>
    <property type="evidence" value="ECO:0007669"/>
    <property type="project" value="UniProtKB-SubCell"/>
</dbReference>
<dbReference type="InParanoid" id="A0A1S3K5V2"/>
<evidence type="ECO:0000256" key="4">
    <source>
        <dbReference type="ARBA" id="ARBA00012557"/>
    </source>
</evidence>
<dbReference type="Pfam" id="PF02434">
    <property type="entry name" value="Fringe"/>
    <property type="match status" value="1"/>
</dbReference>
<evidence type="ECO:0000256" key="1">
    <source>
        <dbReference type="ARBA" id="ARBA00004606"/>
    </source>
</evidence>
<dbReference type="UniPathway" id="UPA00378"/>
<dbReference type="PANTHER" id="PTHR23033:SF14">
    <property type="entry name" value="GLYCOPROTEIN-N-ACETYLGALACTOSAMINE 3-BETA-GALACTOSYLTRANSFERASE 1-RELATED"/>
    <property type="match status" value="1"/>
</dbReference>
<keyword evidence="8" id="KW-0547">Nucleotide-binding</keyword>
<comment type="pathway">
    <text evidence="2">Protein modification; protein glycosylation.</text>
</comment>
<dbReference type="GO" id="GO:0000166">
    <property type="term" value="F:nucleotide binding"/>
    <property type="evidence" value="ECO:0007669"/>
    <property type="project" value="UniProtKB-KW"/>
</dbReference>
<protein>
    <recommendedName>
        <fullName evidence="4">N-acetylgalactosaminide beta-1,3-galactosyltransferase</fullName>
        <ecNumber evidence="4">2.4.1.122</ecNumber>
    </recommendedName>
</protein>
<evidence type="ECO:0000256" key="5">
    <source>
        <dbReference type="ARBA" id="ARBA00022676"/>
    </source>
</evidence>
<accession>A0A1S3K5V2</accession>
<dbReference type="GO" id="GO:0016263">
    <property type="term" value="F:glycoprotein-N-acetylgalactosamine 3-beta-galactosyltransferase activity"/>
    <property type="evidence" value="ECO:0007669"/>
    <property type="project" value="UniProtKB-EC"/>
</dbReference>
<evidence type="ECO:0000256" key="8">
    <source>
        <dbReference type="ARBA" id="ARBA00022741"/>
    </source>
</evidence>
<dbReference type="InterPro" id="IPR003378">
    <property type="entry name" value="Fringe-like_glycosylTrfase"/>
</dbReference>
<evidence type="ECO:0000256" key="11">
    <source>
        <dbReference type="ARBA" id="ARBA00023136"/>
    </source>
</evidence>
<evidence type="ECO:0000259" key="12">
    <source>
        <dbReference type="Pfam" id="PF02434"/>
    </source>
</evidence>
<evidence type="ECO:0000256" key="10">
    <source>
        <dbReference type="ARBA" id="ARBA00022989"/>
    </source>
</evidence>
<dbReference type="Gene3D" id="3.90.550.50">
    <property type="match status" value="1"/>
</dbReference>